<dbReference type="GO" id="GO:0008757">
    <property type="term" value="F:S-adenosylmethionine-dependent methyltransferase activity"/>
    <property type="evidence" value="ECO:0007669"/>
    <property type="project" value="UniProtKB-ARBA"/>
</dbReference>
<accession>A8N3P7</accession>
<dbReference type="Proteomes" id="UP000001861">
    <property type="component" value="Unassembled WGS sequence"/>
</dbReference>
<dbReference type="eggNOG" id="KOG2793">
    <property type="taxonomic scope" value="Eukaryota"/>
</dbReference>
<feature type="compositionally biased region" description="Polar residues" evidence="1">
    <location>
        <begin position="42"/>
        <end position="54"/>
    </location>
</feature>
<dbReference type="AlphaFoldDB" id="A8N3P7"/>
<dbReference type="PANTHER" id="PTHR14614:SF147">
    <property type="entry name" value="S-ADENOSYLMETHIONINE-DEPENDENT METHYLTRANSFERASE OF THE SEVEN BETA-STRAND FAMILY"/>
    <property type="match status" value="1"/>
</dbReference>
<dbReference type="Gene3D" id="3.40.50.150">
    <property type="entry name" value="Vaccinia Virus protein VP39"/>
    <property type="match status" value="1"/>
</dbReference>
<name>A8N3P7_COPC7</name>
<comment type="caution">
    <text evidence="2">The sequence shown here is derived from an EMBL/GenBank/DDBJ whole genome shotgun (WGS) entry which is preliminary data.</text>
</comment>
<dbReference type="GeneID" id="6005944"/>
<dbReference type="InterPro" id="IPR019410">
    <property type="entry name" value="Methyltransf_16"/>
</dbReference>
<dbReference type="RefSeq" id="XP_001829513.1">
    <property type="nucleotide sequence ID" value="XM_001829461.1"/>
</dbReference>
<dbReference type="VEuPathDB" id="FungiDB:CC1G_00692"/>
<dbReference type="STRING" id="240176.A8N3P7"/>
<proteinExistence type="predicted"/>
<protein>
    <recommendedName>
        <fullName evidence="4">S-adenosylmethionine-dependent methyltransferase</fullName>
    </recommendedName>
</protein>
<evidence type="ECO:0000256" key="1">
    <source>
        <dbReference type="SAM" id="MobiDB-lite"/>
    </source>
</evidence>
<dbReference type="FunCoup" id="A8N3P7">
    <property type="interactions" value="34"/>
</dbReference>
<dbReference type="PANTHER" id="PTHR14614">
    <property type="entry name" value="HEPATOCELLULAR CARCINOMA-ASSOCIATED ANTIGEN"/>
    <property type="match status" value="1"/>
</dbReference>
<evidence type="ECO:0008006" key="4">
    <source>
        <dbReference type="Google" id="ProtNLM"/>
    </source>
</evidence>
<dbReference type="EMBL" id="AACS02000001">
    <property type="protein sequence ID" value="EAU92473.1"/>
    <property type="molecule type" value="Genomic_DNA"/>
</dbReference>
<sequence length="453" mass="49911">MSPAPRAPTSSLPPLGRLHSYTGNQVRSGLDNLRSLYFPRSTSKVTTSTSNPPTVASRHSKFGTPLGCNTPIIDSGYASAEEIDDENGAPKARNRKGVVKSAPRCCDLLCVVEDLEAECKTVEVLRADPFENGFAIRWLTGFISRAEEWAGEVEEGEEWKLRGELVEEALDLLSAFTTVEEGEEEEEHFTRILKFERAPSEEGETLTVQLNDSMKDDDHTSVGLQTWGSAIIFSERMCASPSTYLSSPSRADTSSKPMRILELGAGTGILSIVAAKLLGGSQPAPEIIATDYHPEVLENLEKNIATNFKCGLDEVQAGKAPVQVRALDWENPDYSPPFDERFDLILAADVVYHPEHAKWIKNCVEGLLALPRSGELDGGVFWMFIAVRPTGRHEGLDKTVDDLFGDHQEPSLRSEDGGWRLGILEREAVARVAGNVGRVDEHSYRLFKIGWVR</sequence>
<dbReference type="KEGG" id="cci:CC1G_00692"/>
<dbReference type="SUPFAM" id="SSF53335">
    <property type="entry name" value="S-adenosyl-L-methionine-dependent methyltransferases"/>
    <property type="match status" value="1"/>
</dbReference>
<evidence type="ECO:0000313" key="2">
    <source>
        <dbReference type="EMBL" id="EAU92473.1"/>
    </source>
</evidence>
<reference evidence="2 3" key="1">
    <citation type="journal article" date="2010" name="Proc. Natl. Acad. Sci. U.S.A.">
        <title>Insights into evolution of multicellular fungi from the assembled chromosomes of the mushroom Coprinopsis cinerea (Coprinus cinereus).</title>
        <authorList>
            <person name="Stajich J.E."/>
            <person name="Wilke S.K."/>
            <person name="Ahren D."/>
            <person name="Au C.H."/>
            <person name="Birren B.W."/>
            <person name="Borodovsky M."/>
            <person name="Burns C."/>
            <person name="Canback B."/>
            <person name="Casselton L.A."/>
            <person name="Cheng C.K."/>
            <person name="Deng J."/>
            <person name="Dietrich F.S."/>
            <person name="Fargo D.C."/>
            <person name="Farman M.L."/>
            <person name="Gathman A.C."/>
            <person name="Goldberg J."/>
            <person name="Guigo R."/>
            <person name="Hoegger P.J."/>
            <person name="Hooker J.B."/>
            <person name="Huggins A."/>
            <person name="James T.Y."/>
            <person name="Kamada T."/>
            <person name="Kilaru S."/>
            <person name="Kodira C."/>
            <person name="Kues U."/>
            <person name="Kupfer D."/>
            <person name="Kwan H.S."/>
            <person name="Lomsadze A."/>
            <person name="Li W."/>
            <person name="Lilly W.W."/>
            <person name="Ma L.J."/>
            <person name="Mackey A.J."/>
            <person name="Manning G."/>
            <person name="Martin F."/>
            <person name="Muraguchi H."/>
            <person name="Natvig D.O."/>
            <person name="Palmerini H."/>
            <person name="Ramesh M.A."/>
            <person name="Rehmeyer C.J."/>
            <person name="Roe B.A."/>
            <person name="Shenoy N."/>
            <person name="Stanke M."/>
            <person name="Ter-Hovhannisyan V."/>
            <person name="Tunlid A."/>
            <person name="Velagapudi R."/>
            <person name="Vision T.J."/>
            <person name="Zeng Q."/>
            <person name="Zolan M.E."/>
            <person name="Pukkila P.J."/>
        </authorList>
    </citation>
    <scope>NUCLEOTIDE SEQUENCE [LARGE SCALE GENOMIC DNA]</scope>
    <source>
        <strain evidence="3">Okayama-7 / 130 / ATCC MYA-4618 / FGSC 9003</strain>
    </source>
</reference>
<keyword evidence="3" id="KW-1185">Reference proteome</keyword>
<gene>
    <name evidence="2" type="ORF">CC1G_00692</name>
</gene>
<feature type="region of interest" description="Disordered" evidence="1">
    <location>
        <begin position="1"/>
        <end position="23"/>
    </location>
</feature>
<dbReference type="Pfam" id="PF10294">
    <property type="entry name" value="Methyltransf_16"/>
    <property type="match status" value="1"/>
</dbReference>
<dbReference type="InterPro" id="IPR029063">
    <property type="entry name" value="SAM-dependent_MTases_sf"/>
</dbReference>
<dbReference type="OrthoDB" id="433955at2759"/>
<organism evidence="2 3">
    <name type="scientific">Coprinopsis cinerea (strain Okayama-7 / 130 / ATCC MYA-4618 / FGSC 9003)</name>
    <name type="common">Inky cap fungus</name>
    <name type="synonym">Hormographiella aspergillata</name>
    <dbReference type="NCBI Taxonomy" id="240176"/>
    <lineage>
        <taxon>Eukaryota</taxon>
        <taxon>Fungi</taxon>
        <taxon>Dikarya</taxon>
        <taxon>Basidiomycota</taxon>
        <taxon>Agaricomycotina</taxon>
        <taxon>Agaricomycetes</taxon>
        <taxon>Agaricomycetidae</taxon>
        <taxon>Agaricales</taxon>
        <taxon>Agaricineae</taxon>
        <taxon>Psathyrellaceae</taxon>
        <taxon>Coprinopsis</taxon>
    </lineage>
</organism>
<dbReference type="CDD" id="cd02440">
    <property type="entry name" value="AdoMet_MTases"/>
    <property type="match status" value="1"/>
</dbReference>
<dbReference type="OMA" id="ESHYELF"/>
<feature type="region of interest" description="Disordered" evidence="1">
    <location>
        <begin position="42"/>
        <end position="62"/>
    </location>
</feature>
<evidence type="ECO:0000313" key="3">
    <source>
        <dbReference type="Proteomes" id="UP000001861"/>
    </source>
</evidence>
<dbReference type="InParanoid" id="A8N3P7"/>